<dbReference type="InterPro" id="IPR000870">
    <property type="entry name" value="Homoserine_kinase"/>
</dbReference>
<dbReference type="PANTHER" id="PTHR20861:SF1">
    <property type="entry name" value="HOMOSERINE KINASE"/>
    <property type="match status" value="1"/>
</dbReference>
<dbReference type="PRINTS" id="PR00958">
    <property type="entry name" value="HOMSERKINASE"/>
</dbReference>
<evidence type="ECO:0000256" key="2">
    <source>
        <dbReference type="ARBA" id="ARBA00007370"/>
    </source>
</evidence>
<dbReference type="Gene3D" id="3.30.70.890">
    <property type="entry name" value="GHMP kinase, C-terminal domain"/>
    <property type="match status" value="1"/>
</dbReference>
<gene>
    <name evidence="12 15" type="primary">thrB</name>
    <name evidence="15" type="ordered locus">BVAF_113</name>
</gene>
<dbReference type="GO" id="GO:0005524">
    <property type="term" value="F:ATP binding"/>
    <property type="evidence" value="ECO:0007669"/>
    <property type="project" value="UniProtKB-UniRule"/>
</dbReference>
<dbReference type="EMBL" id="CP002189">
    <property type="protein sequence ID" value="ADV33520.1"/>
    <property type="molecule type" value="Genomic_DNA"/>
</dbReference>
<dbReference type="GO" id="GO:0004413">
    <property type="term" value="F:homoserine kinase activity"/>
    <property type="evidence" value="ECO:0007669"/>
    <property type="project" value="UniProtKB-UniRule"/>
</dbReference>
<keyword evidence="6 12" id="KW-0808">Transferase</keyword>
<dbReference type="HOGENOM" id="CLU_041243_1_1_6"/>
<dbReference type="UniPathway" id="UPA00050">
    <property type="reaction ID" value="UER00064"/>
</dbReference>
<evidence type="ECO:0000313" key="16">
    <source>
        <dbReference type="Proteomes" id="UP000007464"/>
    </source>
</evidence>
<evidence type="ECO:0000259" key="13">
    <source>
        <dbReference type="Pfam" id="PF00288"/>
    </source>
</evidence>
<dbReference type="Pfam" id="PF08544">
    <property type="entry name" value="GHMP_kinases_C"/>
    <property type="match status" value="1"/>
</dbReference>
<evidence type="ECO:0000256" key="9">
    <source>
        <dbReference type="ARBA" id="ARBA00022777"/>
    </source>
</evidence>
<dbReference type="InterPro" id="IPR006204">
    <property type="entry name" value="GHMP_kinase_N_dom"/>
</dbReference>
<dbReference type="InterPro" id="IPR013750">
    <property type="entry name" value="GHMP_kinase_C_dom"/>
</dbReference>
<proteinExistence type="inferred from homology"/>
<evidence type="ECO:0000259" key="14">
    <source>
        <dbReference type="Pfam" id="PF08544"/>
    </source>
</evidence>
<dbReference type="EC" id="2.7.1.39" evidence="3 12"/>
<keyword evidence="10 12" id="KW-0067">ATP-binding</keyword>
<evidence type="ECO:0000256" key="7">
    <source>
        <dbReference type="ARBA" id="ARBA00022697"/>
    </source>
</evidence>
<evidence type="ECO:0000256" key="1">
    <source>
        <dbReference type="ARBA" id="ARBA00005015"/>
    </source>
</evidence>
<dbReference type="GO" id="GO:0005737">
    <property type="term" value="C:cytoplasm"/>
    <property type="evidence" value="ECO:0007669"/>
    <property type="project" value="UniProtKB-SubCell"/>
</dbReference>
<comment type="subcellular location">
    <subcellularLocation>
        <location evidence="12">Cytoplasm</location>
    </subcellularLocation>
</comment>
<organism evidence="15 16">
    <name type="scientific">Blochmanniella vafra (strain BVAF)</name>
    <dbReference type="NCBI Taxonomy" id="859654"/>
    <lineage>
        <taxon>Bacteria</taxon>
        <taxon>Pseudomonadati</taxon>
        <taxon>Pseudomonadota</taxon>
        <taxon>Gammaproteobacteria</taxon>
        <taxon>Enterobacterales</taxon>
        <taxon>Enterobacteriaceae</taxon>
        <taxon>ant endosymbionts</taxon>
        <taxon>Candidatus Blochmanniella</taxon>
    </lineage>
</organism>
<dbReference type="Gene3D" id="3.30.230.10">
    <property type="match status" value="1"/>
</dbReference>
<dbReference type="InterPro" id="IPR006203">
    <property type="entry name" value="GHMP_knse_ATP-bd_CS"/>
</dbReference>
<keyword evidence="16" id="KW-1185">Reference proteome</keyword>
<evidence type="ECO:0000313" key="15">
    <source>
        <dbReference type="EMBL" id="ADV33520.1"/>
    </source>
</evidence>
<keyword evidence="8 12" id="KW-0547">Nucleotide-binding</keyword>
<dbReference type="RefSeq" id="WP_013516445.1">
    <property type="nucleotide sequence ID" value="NC_014909.2"/>
</dbReference>
<evidence type="ECO:0000256" key="6">
    <source>
        <dbReference type="ARBA" id="ARBA00022679"/>
    </source>
</evidence>
<evidence type="ECO:0000256" key="10">
    <source>
        <dbReference type="ARBA" id="ARBA00022840"/>
    </source>
</evidence>
<feature type="domain" description="GHMP kinase N-terminal" evidence="13">
    <location>
        <begin position="63"/>
        <end position="151"/>
    </location>
</feature>
<evidence type="ECO:0000256" key="4">
    <source>
        <dbReference type="ARBA" id="ARBA00017858"/>
    </source>
</evidence>
<dbReference type="HAMAP" id="MF_00384">
    <property type="entry name" value="Homoser_kinase"/>
    <property type="match status" value="1"/>
</dbReference>
<dbReference type="KEGG" id="bva:BVAF_113"/>
<dbReference type="InterPro" id="IPR036554">
    <property type="entry name" value="GHMP_kinase_C_sf"/>
</dbReference>
<keyword evidence="7 12" id="KW-0791">Threonine biosynthesis</keyword>
<dbReference type="OrthoDB" id="9769912at2"/>
<dbReference type="STRING" id="859654.BVAF_113"/>
<evidence type="ECO:0000256" key="5">
    <source>
        <dbReference type="ARBA" id="ARBA00022605"/>
    </source>
</evidence>
<evidence type="ECO:0000256" key="11">
    <source>
        <dbReference type="ARBA" id="ARBA00049375"/>
    </source>
</evidence>
<comment type="function">
    <text evidence="12">Catalyzes the ATP-dependent phosphorylation of L-homoserine to L-homoserine phosphate.</text>
</comment>
<accession>E8Q5M3</accession>
<keyword evidence="5 12" id="KW-0028">Amino-acid biosynthesis</keyword>
<reference evidence="15 16" key="1">
    <citation type="journal article" date="2010" name="BMC Genomics">
        <title>Unprecedented loss of ammonia assimilation capability in a urease-encoding bacterial mutualist.</title>
        <authorList>
            <person name="Williams L.E."/>
            <person name="Wernegreen J.J."/>
        </authorList>
    </citation>
    <scope>NUCLEOTIDE SEQUENCE [LARGE SCALE GENOMIC DNA]</scope>
    <source>
        <strain evidence="15 16">BVAF</strain>
    </source>
</reference>
<name>E8Q5M3_BLOVB</name>
<dbReference type="Pfam" id="PF00288">
    <property type="entry name" value="GHMP_kinases_N"/>
    <property type="match status" value="1"/>
</dbReference>
<dbReference type="InterPro" id="IPR014721">
    <property type="entry name" value="Ribsml_uS5_D2-typ_fold_subgr"/>
</dbReference>
<sequence length="312" mass="34394">MIRVYAPASIGNIGVGFDTLGIAITPINGDLLGDCVSVEKSDNFIIKNIGLFYDQLPIELEKNIVFQCWKRFCEYLCKKYPPVMITLEKNVPVSSGLGSSACSIVATLIAINHYYGCPLDNEQLFKLMGEIEGKISGSIHLDNIAPCFLGGMRISLVVYDNINQLIPSFDNWIWVIAYPGIKVSTEMSRSVLPDKYSRKDCITHSQYLSGFIHASHTNQESLAIKCMKDIIAEPYRDKLLPVNLSVIKKSLREKGAVSCGISGSGPTIFALCNVAHVVNDVFDCLSDLYIKNNLGFVKVCVLSKLGARILLE</sequence>
<dbReference type="AlphaFoldDB" id="E8Q5M3"/>
<protein>
    <recommendedName>
        <fullName evidence="4 12">Homoserine kinase</fullName>
        <shortName evidence="12">HK</shortName>
        <shortName evidence="12">HSK</shortName>
        <ecNumber evidence="3 12">2.7.1.39</ecNumber>
    </recommendedName>
</protein>
<evidence type="ECO:0000256" key="8">
    <source>
        <dbReference type="ARBA" id="ARBA00022741"/>
    </source>
</evidence>
<dbReference type="NCBIfam" id="TIGR00191">
    <property type="entry name" value="thrB"/>
    <property type="match status" value="1"/>
</dbReference>
<dbReference type="PANTHER" id="PTHR20861">
    <property type="entry name" value="HOMOSERINE/4-DIPHOSPHOCYTIDYL-2-C-METHYL-D-ERYTHRITOL KINASE"/>
    <property type="match status" value="1"/>
</dbReference>
<dbReference type="SUPFAM" id="SSF54211">
    <property type="entry name" value="Ribosomal protein S5 domain 2-like"/>
    <property type="match status" value="1"/>
</dbReference>
<feature type="binding site" evidence="12">
    <location>
        <begin position="92"/>
        <end position="102"/>
    </location>
    <ligand>
        <name>ATP</name>
        <dbReference type="ChEBI" id="CHEBI:30616"/>
    </ligand>
</feature>
<comment type="pathway">
    <text evidence="1 12">Amino-acid biosynthesis; L-threonine biosynthesis; L-threonine from L-aspartate: step 4/5.</text>
</comment>
<dbReference type="InterPro" id="IPR020568">
    <property type="entry name" value="Ribosomal_Su5_D2-typ_SF"/>
</dbReference>
<evidence type="ECO:0000256" key="3">
    <source>
        <dbReference type="ARBA" id="ARBA00012078"/>
    </source>
</evidence>
<dbReference type="SUPFAM" id="SSF55060">
    <property type="entry name" value="GHMP Kinase, C-terminal domain"/>
    <property type="match status" value="1"/>
</dbReference>
<dbReference type="GO" id="GO:0009088">
    <property type="term" value="P:threonine biosynthetic process"/>
    <property type="evidence" value="ECO:0007669"/>
    <property type="project" value="UniProtKB-UniRule"/>
</dbReference>
<comment type="similarity">
    <text evidence="2 12">Belongs to the GHMP kinase family. Homoserine kinase subfamily.</text>
</comment>
<dbReference type="Proteomes" id="UP000007464">
    <property type="component" value="Chromosome"/>
</dbReference>
<comment type="catalytic activity">
    <reaction evidence="11 12">
        <text>L-homoserine + ATP = O-phospho-L-homoserine + ADP + H(+)</text>
        <dbReference type="Rhea" id="RHEA:13985"/>
        <dbReference type="ChEBI" id="CHEBI:15378"/>
        <dbReference type="ChEBI" id="CHEBI:30616"/>
        <dbReference type="ChEBI" id="CHEBI:57476"/>
        <dbReference type="ChEBI" id="CHEBI:57590"/>
        <dbReference type="ChEBI" id="CHEBI:456216"/>
        <dbReference type="EC" id="2.7.1.39"/>
    </reaction>
</comment>
<dbReference type="PIRSF" id="PIRSF000676">
    <property type="entry name" value="Homoser_kin"/>
    <property type="match status" value="1"/>
</dbReference>
<dbReference type="PROSITE" id="PS00627">
    <property type="entry name" value="GHMP_KINASES_ATP"/>
    <property type="match status" value="1"/>
</dbReference>
<keyword evidence="9 12" id="KW-0418">Kinase</keyword>
<dbReference type="NCBIfam" id="NF002288">
    <property type="entry name" value="PRK01212.1-4"/>
    <property type="match status" value="1"/>
</dbReference>
<evidence type="ECO:0000256" key="12">
    <source>
        <dbReference type="HAMAP-Rule" id="MF_00384"/>
    </source>
</evidence>
<feature type="domain" description="GHMP kinase C-terminal" evidence="14">
    <location>
        <begin position="233"/>
        <end position="281"/>
    </location>
</feature>
<keyword evidence="12" id="KW-0963">Cytoplasm</keyword>